<evidence type="ECO:0000256" key="5">
    <source>
        <dbReference type="ARBA" id="ARBA00022741"/>
    </source>
</evidence>
<feature type="domain" description="CoA carboxyltransferase C-terminal" evidence="11">
    <location>
        <begin position="42"/>
        <end position="91"/>
    </location>
</feature>
<feature type="non-terminal residue" evidence="12">
    <location>
        <position position="91"/>
    </location>
</feature>
<comment type="caution">
    <text evidence="12">The sequence shown here is derived from an EMBL/GenBank/DDBJ whole genome shotgun (WGS) entry which is preliminary data.</text>
</comment>
<keyword evidence="5" id="KW-0547">Nucleotide-binding</keyword>
<comment type="catalytic activity">
    <reaction evidence="10">
        <text>N(6)-carboxybiotinyl-L-lysyl-[protein] + acetyl-CoA = N(6)-biotinyl-L-lysyl-[protein] + malonyl-CoA</text>
        <dbReference type="Rhea" id="RHEA:54728"/>
        <dbReference type="Rhea" id="RHEA-COMP:10505"/>
        <dbReference type="Rhea" id="RHEA-COMP:10506"/>
        <dbReference type="ChEBI" id="CHEBI:57288"/>
        <dbReference type="ChEBI" id="CHEBI:57384"/>
        <dbReference type="ChEBI" id="CHEBI:83144"/>
        <dbReference type="ChEBI" id="CHEBI:83145"/>
        <dbReference type="EC" id="2.1.3.15"/>
    </reaction>
</comment>
<dbReference type="EMBL" id="BARS01022453">
    <property type="protein sequence ID" value="GAG13759.1"/>
    <property type="molecule type" value="Genomic_DNA"/>
</dbReference>
<dbReference type="UniPathway" id="UPA00655">
    <property type="reaction ID" value="UER00711"/>
</dbReference>
<evidence type="ECO:0000256" key="7">
    <source>
        <dbReference type="ARBA" id="ARBA00022840"/>
    </source>
</evidence>
<dbReference type="GO" id="GO:0009317">
    <property type="term" value="C:acetyl-CoA carboxylase complex"/>
    <property type="evidence" value="ECO:0007669"/>
    <property type="project" value="InterPro"/>
</dbReference>
<evidence type="ECO:0000259" key="11">
    <source>
        <dbReference type="PROSITE" id="PS50989"/>
    </source>
</evidence>
<dbReference type="PROSITE" id="PS50989">
    <property type="entry name" value="COA_CT_CTER"/>
    <property type="match status" value="1"/>
</dbReference>
<dbReference type="PANTHER" id="PTHR42853">
    <property type="entry name" value="ACETYL-COENZYME A CARBOXYLASE CARBOXYL TRANSFERASE SUBUNIT ALPHA"/>
    <property type="match status" value="1"/>
</dbReference>
<dbReference type="SUPFAM" id="SSF52096">
    <property type="entry name" value="ClpP/crotonase"/>
    <property type="match status" value="1"/>
</dbReference>
<keyword evidence="7" id="KW-0067">ATP-binding</keyword>
<evidence type="ECO:0000256" key="1">
    <source>
        <dbReference type="ARBA" id="ARBA00004956"/>
    </source>
</evidence>
<dbReference type="InterPro" id="IPR011763">
    <property type="entry name" value="COA_CT_C"/>
</dbReference>
<proteinExistence type="predicted"/>
<sequence>MNSNLQYLDFEEEIRSIDLQIKELKRLSDQKGISYSSEIRDLHKKRVLSLQDTYKNLTPWQVVKIARHPQRPILEDYLNNIVSNFREMHGD</sequence>
<dbReference type="PANTHER" id="PTHR42853:SF3">
    <property type="entry name" value="ACETYL-COENZYME A CARBOXYLASE CARBOXYL TRANSFERASE SUBUNIT ALPHA, CHLOROPLASTIC"/>
    <property type="match status" value="1"/>
</dbReference>
<evidence type="ECO:0000256" key="4">
    <source>
        <dbReference type="ARBA" id="ARBA00022679"/>
    </source>
</evidence>
<dbReference type="EC" id="2.1.3.15" evidence="2"/>
<keyword evidence="6" id="KW-0276">Fatty acid metabolism</keyword>
<organism evidence="12">
    <name type="scientific">marine sediment metagenome</name>
    <dbReference type="NCBI Taxonomy" id="412755"/>
    <lineage>
        <taxon>unclassified sequences</taxon>
        <taxon>metagenomes</taxon>
        <taxon>ecological metagenomes</taxon>
    </lineage>
</organism>
<dbReference type="GO" id="GO:2001295">
    <property type="term" value="P:malonyl-CoA biosynthetic process"/>
    <property type="evidence" value="ECO:0007669"/>
    <property type="project" value="UniProtKB-UniPathway"/>
</dbReference>
<dbReference type="GO" id="GO:0005524">
    <property type="term" value="F:ATP binding"/>
    <property type="evidence" value="ECO:0007669"/>
    <property type="project" value="UniProtKB-KW"/>
</dbReference>
<comment type="pathway">
    <text evidence="1">Lipid metabolism; malonyl-CoA biosynthesis; malonyl-CoA from acetyl-CoA: step 1/1.</text>
</comment>
<keyword evidence="4" id="KW-0808">Transferase</keyword>
<keyword evidence="9" id="KW-0275">Fatty acid biosynthesis</keyword>
<dbReference type="GO" id="GO:0016743">
    <property type="term" value="F:carboxyl- or carbamoyltransferase activity"/>
    <property type="evidence" value="ECO:0007669"/>
    <property type="project" value="InterPro"/>
</dbReference>
<name>X0V6D9_9ZZZZ</name>
<dbReference type="Pfam" id="PF03255">
    <property type="entry name" value="ACCA"/>
    <property type="match status" value="1"/>
</dbReference>
<dbReference type="GO" id="GO:0006633">
    <property type="term" value="P:fatty acid biosynthetic process"/>
    <property type="evidence" value="ECO:0007669"/>
    <property type="project" value="UniProtKB-KW"/>
</dbReference>
<evidence type="ECO:0000256" key="3">
    <source>
        <dbReference type="ARBA" id="ARBA00022516"/>
    </source>
</evidence>
<dbReference type="Gene3D" id="3.90.226.10">
    <property type="entry name" value="2-enoyl-CoA Hydratase, Chain A, domain 1"/>
    <property type="match status" value="1"/>
</dbReference>
<protein>
    <recommendedName>
        <fullName evidence="2">acetyl-CoA carboxytransferase</fullName>
        <ecNumber evidence="2">2.1.3.15</ecNumber>
    </recommendedName>
</protein>
<accession>X0V6D9</accession>
<keyword evidence="8" id="KW-0443">Lipid metabolism</keyword>
<reference evidence="12" key="1">
    <citation type="journal article" date="2014" name="Front. Microbiol.">
        <title>High frequency of phylogenetically diverse reductive dehalogenase-homologous genes in deep subseafloor sedimentary metagenomes.</title>
        <authorList>
            <person name="Kawai M."/>
            <person name="Futagami T."/>
            <person name="Toyoda A."/>
            <person name="Takaki Y."/>
            <person name="Nishi S."/>
            <person name="Hori S."/>
            <person name="Arai W."/>
            <person name="Tsubouchi T."/>
            <person name="Morono Y."/>
            <person name="Uchiyama I."/>
            <person name="Ito T."/>
            <person name="Fujiyama A."/>
            <person name="Inagaki F."/>
            <person name="Takami H."/>
        </authorList>
    </citation>
    <scope>NUCLEOTIDE SEQUENCE</scope>
    <source>
        <strain evidence="12">Expedition CK06-06</strain>
    </source>
</reference>
<evidence type="ECO:0000256" key="8">
    <source>
        <dbReference type="ARBA" id="ARBA00023098"/>
    </source>
</evidence>
<dbReference type="GO" id="GO:0003989">
    <property type="term" value="F:acetyl-CoA carboxylase activity"/>
    <property type="evidence" value="ECO:0007669"/>
    <property type="project" value="InterPro"/>
</dbReference>
<dbReference type="InterPro" id="IPR029045">
    <property type="entry name" value="ClpP/crotonase-like_dom_sf"/>
</dbReference>
<dbReference type="InterPro" id="IPR001095">
    <property type="entry name" value="Acetyl_CoA_COase_a_su"/>
</dbReference>
<evidence type="ECO:0000256" key="10">
    <source>
        <dbReference type="ARBA" id="ARBA00049152"/>
    </source>
</evidence>
<dbReference type="AlphaFoldDB" id="X0V6D9"/>
<evidence type="ECO:0000256" key="2">
    <source>
        <dbReference type="ARBA" id="ARBA00011883"/>
    </source>
</evidence>
<evidence type="ECO:0000256" key="9">
    <source>
        <dbReference type="ARBA" id="ARBA00023160"/>
    </source>
</evidence>
<evidence type="ECO:0000256" key="6">
    <source>
        <dbReference type="ARBA" id="ARBA00022832"/>
    </source>
</evidence>
<keyword evidence="3" id="KW-0444">Lipid biosynthesis</keyword>
<gene>
    <name evidence="12" type="ORF">S01H1_35898</name>
</gene>
<evidence type="ECO:0000313" key="12">
    <source>
        <dbReference type="EMBL" id="GAG13759.1"/>
    </source>
</evidence>